<sequence length="276" mass="32732">MKKEKRFGGLLMNCGELVRKIRCSKKMTLQKVAKNVISPSTLAKFERGESNLSVESFLKVLQNLHISLHQFGFFYENEQIKKSEEFWHRFKEHTLKGEQLQLLNDSQNKRGFKYQLKTAYSPNRSEADVMYFNEYFFEVDVWSLDELRLLAFKADLLNIQSLEHCRSVLEEQILADTYDGAYLVEVYEVLLSLYSELLVNKKHFKPRREVYEYIQELDMKYLWYQHWLSLLLLLNDSICEKQMLGLKTTVESFLCSPFQKIPYCVKKALTDLGFSY</sequence>
<dbReference type="SMART" id="SM00530">
    <property type="entry name" value="HTH_XRE"/>
    <property type="match status" value="1"/>
</dbReference>
<comment type="caution">
    <text evidence="2">The sequence shown here is derived from an EMBL/GenBank/DDBJ whole genome shotgun (WGS) entry which is preliminary data.</text>
</comment>
<dbReference type="Pfam" id="PF01381">
    <property type="entry name" value="HTH_3"/>
    <property type="match status" value="1"/>
</dbReference>
<proteinExistence type="predicted"/>
<dbReference type="EMBL" id="SRYK01000056">
    <property type="protein sequence ID" value="TGY53781.1"/>
    <property type="molecule type" value="Genomic_DNA"/>
</dbReference>
<dbReference type="InterPro" id="IPR053163">
    <property type="entry name" value="HTH-type_regulator_Rgg"/>
</dbReference>
<protein>
    <submittedName>
        <fullName evidence="2">Helix-turn-helix domain-containing protein</fullName>
    </submittedName>
</protein>
<evidence type="ECO:0000313" key="2">
    <source>
        <dbReference type="EMBL" id="TGY53781.1"/>
    </source>
</evidence>
<evidence type="ECO:0000313" key="3">
    <source>
        <dbReference type="Proteomes" id="UP000306855"/>
    </source>
</evidence>
<accession>A0A4S2EIM5</accession>
<dbReference type="InterPro" id="IPR010982">
    <property type="entry name" value="Lambda_DNA-bd_dom_sf"/>
</dbReference>
<dbReference type="InterPro" id="IPR001387">
    <property type="entry name" value="Cro/C1-type_HTH"/>
</dbReference>
<dbReference type="PANTHER" id="PTHR37038:SF12">
    <property type="entry name" value="TRANSCRIPTIONAL REGULATOR"/>
    <property type="match status" value="1"/>
</dbReference>
<dbReference type="PROSITE" id="PS50943">
    <property type="entry name" value="HTH_CROC1"/>
    <property type="match status" value="1"/>
</dbReference>
<dbReference type="CDD" id="cd00093">
    <property type="entry name" value="HTH_XRE"/>
    <property type="match status" value="1"/>
</dbReference>
<organism evidence="2 3">
    <name type="scientific">Ligilactobacillus murinus</name>
    <dbReference type="NCBI Taxonomy" id="1622"/>
    <lineage>
        <taxon>Bacteria</taxon>
        <taxon>Bacillati</taxon>
        <taxon>Bacillota</taxon>
        <taxon>Bacilli</taxon>
        <taxon>Lactobacillales</taxon>
        <taxon>Lactobacillaceae</taxon>
        <taxon>Ligilactobacillus</taxon>
    </lineage>
</organism>
<dbReference type="SUPFAM" id="SSF47413">
    <property type="entry name" value="lambda repressor-like DNA-binding domains"/>
    <property type="match status" value="1"/>
</dbReference>
<name>A0A4S2EIM5_9LACO</name>
<dbReference type="PANTHER" id="PTHR37038">
    <property type="entry name" value="TRANSCRIPTIONAL REGULATOR-RELATED"/>
    <property type="match status" value="1"/>
</dbReference>
<feature type="domain" description="HTH cro/C1-type" evidence="1">
    <location>
        <begin position="18"/>
        <end position="71"/>
    </location>
</feature>
<dbReference type="Proteomes" id="UP000306855">
    <property type="component" value="Unassembled WGS sequence"/>
</dbReference>
<dbReference type="Gene3D" id="1.10.260.40">
    <property type="entry name" value="lambda repressor-like DNA-binding domains"/>
    <property type="match status" value="1"/>
</dbReference>
<evidence type="ECO:0000259" key="1">
    <source>
        <dbReference type="PROSITE" id="PS50943"/>
    </source>
</evidence>
<gene>
    <name evidence="2" type="ORF">E5340_09200</name>
</gene>
<dbReference type="AlphaFoldDB" id="A0A4S2EIM5"/>
<dbReference type="GO" id="GO:0003677">
    <property type="term" value="F:DNA binding"/>
    <property type="evidence" value="ECO:0007669"/>
    <property type="project" value="InterPro"/>
</dbReference>
<reference evidence="2 3" key="1">
    <citation type="submission" date="2019-04" db="EMBL/GenBank/DDBJ databases">
        <title>Microbes associate with the intestines of laboratory mice.</title>
        <authorList>
            <person name="Navarre W."/>
            <person name="Wong E."/>
            <person name="Huang K."/>
            <person name="Tropini C."/>
            <person name="Ng K."/>
            <person name="Yu B."/>
        </authorList>
    </citation>
    <scope>NUCLEOTIDE SEQUENCE [LARGE SCALE GENOMIC DNA]</scope>
    <source>
        <strain evidence="2 3">NM26_J9</strain>
    </source>
</reference>